<reference evidence="1" key="1">
    <citation type="submission" date="2023-03" db="EMBL/GenBank/DDBJ databases">
        <authorList>
            <person name="Steffen K."/>
            <person name="Cardenas P."/>
        </authorList>
    </citation>
    <scope>NUCLEOTIDE SEQUENCE</scope>
</reference>
<dbReference type="Proteomes" id="UP001174909">
    <property type="component" value="Unassembled WGS sequence"/>
</dbReference>
<dbReference type="EMBL" id="CASHTH010001754">
    <property type="protein sequence ID" value="CAI8019427.1"/>
    <property type="molecule type" value="Genomic_DNA"/>
</dbReference>
<evidence type="ECO:0000313" key="1">
    <source>
        <dbReference type="EMBL" id="CAI8019427.1"/>
    </source>
</evidence>
<comment type="caution">
    <text evidence="1">The sequence shown here is derived from an EMBL/GenBank/DDBJ whole genome shotgun (WGS) entry which is preliminary data.</text>
</comment>
<organism evidence="1 2">
    <name type="scientific">Geodia barretti</name>
    <name type="common">Barrett's horny sponge</name>
    <dbReference type="NCBI Taxonomy" id="519541"/>
    <lineage>
        <taxon>Eukaryota</taxon>
        <taxon>Metazoa</taxon>
        <taxon>Porifera</taxon>
        <taxon>Demospongiae</taxon>
        <taxon>Heteroscleromorpha</taxon>
        <taxon>Tetractinellida</taxon>
        <taxon>Astrophorina</taxon>
        <taxon>Geodiidae</taxon>
        <taxon>Geodia</taxon>
    </lineage>
</organism>
<dbReference type="AlphaFoldDB" id="A0AA35RZQ7"/>
<dbReference type="SUPFAM" id="SSF53850">
    <property type="entry name" value="Periplasmic binding protein-like II"/>
    <property type="match status" value="1"/>
</dbReference>
<evidence type="ECO:0000313" key="2">
    <source>
        <dbReference type="Proteomes" id="UP001174909"/>
    </source>
</evidence>
<proteinExistence type="predicted"/>
<dbReference type="Gene3D" id="3.40.190.10">
    <property type="entry name" value="Periplasmic binding protein-like II"/>
    <property type="match status" value="2"/>
</dbReference>
<gene>
    <name evidence="1" type="ORF">GBAR_LOCUS11682</name>
</gene>
<protein>
    <submittedName>
        <fullName evidence="1">Uncharacterized protein</fullName>
    </submittedName>
</protein>
<sequence>MREIGGSQPPYAHLQWAYAWDFRNPQWVLDTNNAYQGYYKAPSFPQVRPTLDEQEILNRVLTDLNTYKTEWFDKFVTGQEPLSKFDEFVDGLNKLGAADVIAVRQQQYERYGELTGS</sequence>
<keyword evidence="2" id="KW-1185">Reference proteome</keyword>
<accession>A0AA35RZQ7</accession>
<name>A0AA35RZQ7_GEOBA</name>